<dbReference type="AlphaFoldDB" id="A0A803K824"/>
<reference evidence="12" key="2">
    <citation type="submission" date="2021-03" db="UniProtKB">
        <authorList>
            <consortium name="Ensembl"/>
        </authorList>
    </citation>
    <scope>IDENTIFICATION</scope>
</reference>
<keyword evidence="6" id="KW-0342">GTP-binding</keyword>
<accession>A0A803K824</accession>
<dbReference type="SMART" id="SM00175">
    <property type="entry name" value="RAB"/>
    <property type="match status" value="1"/>
</dbReference>
<keyword evidence="4" id="KW-0547">Nucleotide-binding</keyword>
<dbReference type="SUPFAM" id="SSF52540">
    <property type="entry name" value="P-loop containing nucleoside triphosphate hydrolases"/>
    <property type="match status" value="1"/>
</dbReference>
<proteinExistence type="inferred from homology"/>
<evidence type="ECO:0000256" key="10">
    <source>
        <dbReference type="ARBA" id="ARBA00067801"/>
    </source>
</evidence>
<dbReference type="FunCoup" id="A0A803K824">
    <property type="interactions" value="504"/>
</dbReference>
<dbReference type="PRINTS" id="PR00449">
    <property type="entry name" value="RASTRNSFRMNG"/>
</dbReference>
<keyword evidence="7" id="KW-0449">Lipoprotein</keyword>
<dbReference type="SMART" id="SM00176">
    <property type="entry name" value="RAN"/>
    <property type="match status" value="1"/>
</dbReference>
<keyword evidence="5" id="KW-0653">Protein transport</keyword>
<evidence type="ECO:0000256" key="5">
    <source>
        <dbReference type="ARBA" id="ARBA00022927"/>
    </source>
</evidence>
<dbReference type="GO" id="GO:0003924">
    <property type="term" value="F:GTPase activity"/>
    <property type="evidence" value="ECO:0007669"/>
    <property type="project" value="InterPro"/>
</dbReference>
<dbReference type="InterPro" id="IPR001806">
    <property type="entry name" value="Small_GTPase"/>
</dbReference>
<dbReference type="FunFam" id="3.40.50.300:FF:000751">
    <property type="entry name" value="Rab family GTPase, putative"/>
    <property type="match status" value="1"/>
</dbReference>
<dbReference type="GO" id="GO:0002682">
    <property type="term" value="P:regulation of immune system process"/>
    <property type="evidence" value="ECO:0007669"/>
    <property type="project" value="UniProtKB-ARBA"/>
</dbReference>
<dbReference type="InterPro" id="IPR027417">
    <property type="entry name" value="P-loop_NTPase"/>
</dbReference>
<evidence type="ECO:0000256" key="11">
    <source>
        <dbReference type="SAM" id="MobiDB-lite"/>
    </source>
</evidence>
<comment type="subcellular location">
    <subcellularLocation>
        <location evidence="1">Cytoplasmic vesicle</location>
        <location evidence="1">Phagosome membrane</location>
        <topology evidence="1">Lipid-anchor</topology>
        <orientation evidence="1">Cytoplasmic side</orientation>
    </subcellularLocation>
</comment>
<dbReference type="InterPro" id="IPR005225">
    <property type="entry name" value="Small_GTP-bd"/>
</dbReference>
<evidence type="ECO:0000256" key="2">
    <source>
        <dbReference type="ARBA" id="ARBA00006270"/>
    </source>
</evidence>
<dbReference type="Pfam" id="PF00071">
    <property type="entry name" value="Ras"/>
    <property type="match status" value="1"/>
</dbReference>
<comment type="function">
    <text evidence="9">Controls vesicular trafficking from endosomes to the trans-Golgi network (TGN). Acts as a negative regulator of TLR9 signaling and can suppress TLR9-triggered TNFA, IL6, and IFNB production in macrophages by promoting TLR9 lysosomal degradation. Also negatively regulates TLR4 signaling in macrophages by promoting lysosomal degradation of TLR4. Promotes megakaryocytic differentiation by increasing NF-kappa-B-dependent IL6 production and subsequently enhancing the association of STAT3 with GATA1. Not involved in the regulation of the EGF- and EGFR degradation pathway.</text>
</comment>
<dbReference type="PROSITE" id="PS51421">
    <property type="entry name" value="RAS"/>
    <property type="match status" value="1"/>
</dbReference>
<keyword evidence="3" id="KW-0813">Transport</keyword>
<feature type="region of interest" description="Disordered" evidence="11">
    <location>
        <begin position="1"/>
        <end position="24"/>
    </location>
</feature>
<dbReference type="SMART" id="SM00173">
    <property type="entry name" value="RAS"/>
    <property type="match status" value="1"/>
</dbReference>
<reference evidence="12" key="1">
    <citation type="journal article" date="2010" name="Science">
        <title>The genome of the Western clawed frog Xenopus tropicalis.</title>
        <authorList>
            <person name="Hellsten U."/>
            <person name="Harland R.M."/>
            <person name="Gilchrist M.J."/>
            <person name="Hendrix D."/>
            <person name="Jurka J."/>
            <person name="Kapitonov V."/>
            <person name="Ovcharenko I."/>
            <person name="Putnam N.H."/>
            <person name="Shu S."/>
            <person name="Taher L."/>
            <person name="Blitz I.L."/>
            <person name="Blumberg B."/>
            <person name="Dichmann D.S."/>
            <person name="Dubchak I."/>
            <person name="Amaya E."/>
            <person name="Detter J.C."/>
            <person name="Fletcher R."/>
            <person name="Gerhard D.S."/>
            <person name="Goodstein D."/>
            <person name="Graves T."/>
            <person name="Grigoriev I.V."/>
            <person name="Grimwood J."/>
            <person name="Kawashima T."/>
            <person name="Lindquist E."/>
            <person name="Lucas S.M."/>
            <person name="Mead P.E."/>
            <person name="Mitros T."/>
            <person name="Ogino H."/>
            <person name="Ohta Y."/>
            <person name="Poliakov A.V."/>
            <person name="Pollet N."/>
            <person name="Robert J."/>
            <person name="Salamov A."/>
            <person name="Sater A.K."/>
            <person name="Schmutz J."/>
            <person name="Terry A."/>
            <person name="Vize P.D."/>
            <person name="Warren W.C."/>
            <person name="Wells D."/>
            <person name="Wills A."/>
            <person name="Wilson R.K."/>
            <person name="Zimmerman L.B."/>
            <person name="Zorn A.M."/>
            <person name="Grainger R."/>
            <person name="Grammer T."/>
            <person name="Khokha M.K."/>
            <person name="Richardson P.M."/>
            <person name="Rokhsar D.S."/>
        </authorList>
    </citation>
    <scope>NUCLEOTIDE SEQUENCE [LARGE SCALE GENOMIC DNA]</scope>
    <source>
        <strain evidence="12">Nigerian</strain>
    </source>
</reference>
<dbReference type="Bgee" id="ENSXETG00000005944">
    <property type="expression patterns" value="Expressed in testis and 6 other cell types or tissues"/>
</dbReference>
<comment type="similarity">
    <text evidence="2">Belongs to the small GTPase superfamily. Rab family.</text>
</comment>
<dbReference type="GO" id="GO:0015031">
    <property type="term" value="P:protein transport"/>
    <property type="evidence" value="ECO:0007669"/>
    <property type="project" value="UniProtKB-KW"/>
</dbReference>
<evidence type="ECO:0000256" key="3">
    <source>
        <dbReference type="ARBA" id="ARBA00022448"/>
    </source>
</evidence>
<dbReference type="PANTHER" id="PTHR47981">
    <property type="entry name" value="RAB FAMILY"/>
    <property type="match status" value="1"/>
</dbReference>
<dbReference type="PROSITE" id="PS51419">
    <property type="entry name" value="RAB"/>
    <property type="match status" value="1"/>
</dbReference>
<dbReference type="GO" id="GO:0005525">
    <property type="term" value="F:GTP binding"/>
    <property type="evidence" value="ECO:0007669"/>
    <property type="project" value="UniProtKB-KW"/>
</dbReference>
<dbReference type="GO" id="GO:0030670">
    <property type="term" value="C:phagocytic vesicle membrane"/>
    <property type="evidence" value="ECO:0007669"/>
    <property type="project" value="UniProtKB-SubCell"/>
</dbReference>
<gene>
    <name evidence="12" type="primary">rab7b</name>
</gene>
<dbReference type="PANTHER" id="PTHR47981:SF22">
    <property type="entry name" value="RAS-RELATED PROTEIN RAB-7B"/>
    <property type="match status" value="1"/>
</dbReference>
<evidence type="ECO:0000256" key="6">
    <source>
        <dbReference type="ARBA" id="ARBA00023134"/>
    </source>
</evidence>
<dbReference type="CDD" id="cd00154">
    <property type="entry name" value="Rab"/>
    <property type="match status" value="1"/>
</dbReference>
<dbReference type="Ensembl" id="ENSXETT00000121008">
    <property type="protein sequence ID" value="ENSXETP00000116527"/>
    <property type="gene ID" value="ENSXETG00000005944"/>
</dbReference>
<dbReference type="SMART" id="SM00174">
    <property type="entry name" value="RHO"/>
    <property type="match status" value="1"/>
</dbReference>
<dbReference type="GeneTree" id="ENSGT00940000161943"/>
<dbReference type="InParanoid" id="A0A803K824"/>
<evidence type="ECO:0000256" key="7">
    <source>
        <dbReference type="ARBA" id="ARBA00023288"/>
    </source>
</evidence>
<dbReference type="GO" id="GO:0005764">
    <property type="term" value="C:lysosome"/>
    <property type="evidence" value="ECO:0007669"/>
    <property type="project" value="UniProtKB-ARBA"/>
</dbReference>
<dbReference type="GO" id="GO:0005770">
    <property type="term" value="C:late endosome"/>
    <property type="evidence" value="ECO:0007669"/>
    <property type="project" value="UniProtKB-ARBA"/>
</dbReference>
<name>A0A803K824_XENTR</name>
<evidence type="ECO:0000313" key="12">
    <source>
        <dbReference type="Ensembl" id="ENSXETP00000116527"/>
    </source>
</evidence>
<dbReference type="NCBIfam" id="TIGR00231">
    <property type="entry name" value="small_GTP"/>
    <property type="match status" value="1"/>
</dbReference>
<keyword evidence="8" id="KW-0636">Prenylation</keyword>
<evidence type="ECO:0000256" key="1">
    <source>
        <dbReference type="ARBA" id="ARBA00004616"/>
    </source>
</evidence>
<dbReference type="Gene3D" id="3.40.50.300">
    <property type="entry name" value="P-loop containing nucleotide triphosphate hydrolases"/>
    <property type="match status" value="1"/>
</dbReference>
<dbReference type="Xenbase" id="XB-GENE-5824213">
    <property type="gene designation" value="rab7b"/>
</dbReference>
<evidence type="ECO:0000256" key="9">
    <source>
        <dbReference type="ARBA" id="ARBA00058158"/>
    </source>
</evidence>
<protein>
    <recommendedName>
        <fullName evidence="10">Ras-related protein Rab-7b</fullName>
    </recommendedName>
</protein>
<sequence length="208" mass="23354">TERWAVSGHPVAGESTELAGTGSSVTGKTSLLNQYVHKWFLNDYQNTLGAHLLSKTIQLDNTNLNLQIWDTGGQERFRTLVSTFYKGSDGCLLVFDVTDEDSFSCLEFWRKDFLDKIPPPIADFPMIVLGNKIDLNDRQVSKELAMSWCKGKNVSYLEVSAKNNVNVELAFEMLARKALIHYQESKESCLGESIKLYPTEDSHSSTCC</sequence>
<evidence type="ECO:0000256" key="8">
    <source>
        <dbReference type="ARBA" id="ARBA00023289"/>
    </source>
</evidence>
<evidence type="ECO:0000256" key="4">
    <source>
        <dbReference type="ARBA" id="ARBA00022741"/>
    </source>
</evidence>
<organism evidence="12">
    <name type="scientific">Xenopus tropicalis</name>
    <name type="common">Western clawed frog</name>
    <name type="synonym">Silurana tropicalis</name>
    <dbReference type="NCBI Taxonomy" id="8364"/>
    <lineage>
        <taxon>Eukaryota</taxon>
        <taxon>Metazoa</taxon>
        <taxon>Chordata</taxon>
        <taxon>Craniata</taxon>
        <taxon>Vertebrata</taxon>
        <taxon>Euteleostomi</taxon>
        <taxon>Amphibia</taxon>
        <taxon>Batrachia</taxon>
        <taxon>Anura</taxon>
        <taxon>Pipoidea</taxon>
        <taxon>Pipidae</taxon>
        <taxon>Xenopodinae</taxon>
        <taxon>Xenopus</taxon>
        <taxon>Silurana</taxon>
    </lineage>
</organism>